<proteinExistence type="predicted"/>
<sequence>MKIELLKREPTPSRGYHEKETFYDFEARVNDFIADKKVIDIKLQGNNEDPLIMVMYHETN</sequence>
<name>B9DT95_STRU0</name>
<dbReference type="Proteomes" id="UP000000449">
    <property type="component" value="Chromosome"/>
</dbReference>
<evidence type="ECO:0000313" key="2">
    <source>
        <dbReference type="Proteomes" id="UP000000449"/>
    </source>
</evidence>
<dbReference type="EMBL" id="AM946015">
    <property type="protein sequence ID" value="CAR40709.1"/>
    <property type="molecule type" value="Genomic_DNA"/>
</dbReference>
<dbReference type="HOGENOM" id="CLU_2940061_0_0_9"/>
<dbReference type="AlphaFoldDB" id="B9DT95"/>
<protein>
    <submittedName>
        <fullName evidence="1">Hypothetical phage protein</fullName>
    </submittedName>
</protein>
<gene>
    <name evidence="1" type="ordered locus">SUB0218</name>
</gene>
<accession>B9DT95</accession>
<dbReference type="KEGG" id="sub:SUB0218"/>
<reference evidence="2" key="1">
    <citation type="journal article" date="2009" name="BMC Genomics">
        <title>Evidence for niche adaptation in the genome of the bovine pathogen Streptococcus uberis.</title>
        <authorList>
            <person name="Ward P.N."/>
            <person name="Holden M.T.G."/>
            <person name="Leigh J.A."/>
            <person name="Lennard N."/>
            <person name="Bignell A."/>
            <person name="Barron A."/>
            <person name="Clark L."/>
            <person name="Quail M.A."/>
            <person name="Woodward J."/>
            <person name="Barrell B.G."/>
            <person name="Egan S.A."/>
            <person name="Field T.R."/>
            <person name="Maskell D."/>
            <person name="Kehoe M."/>
            <person name="Dowson C.G."/>
            <person name="Chanter N."/>
            <person name="Whatmore A.M."/>
            <person name="Bentley S.D."/>
            <person name="Parkhill J."/>
        </authorList>
    </citation>
    <scope>NUCLEOTIDE SEQUENCE [LARGE SCALE GENOMIC DNA]</scope>
    <source>
        <strain evidence="2">ATCC BAA-854 / 0140J</strain>
    </source>
</reference>
<dbReference type="STRING" id="218495.SUB0218"/>
<evidence type="ECO:0000313" key="1">
    <source>
        <dbReference type="EMBL" id="CAR40709.1"/>
    </source>
</evidence>
<dbReference type="RefSeq" id="WP_012657769.1">
    <property type="nucleotide sequence ID" value="NC_012004.1"/>
</dbReference>
<dbReference type="OrthoDB" id="2237017at2"/>
<organism evidence="1 2">
    <name type="scientific">Streptococcus uberis (strain ATCC BAA-854 / 0140J)</name>
    <dbReference type="NCBI Taxonomy" id="218495"/>
    <lineage>
        <taxon>Bacteria</taxon>
        <taxon>Bacillati</taxon>
        <taxon>Bacillota</taxon>
        <taxon>Bacilli</taxon>
        <taxon>Lactobacillales</taxon>
        <taxon>Streptococcaceae</taxon>
        <taxon>Streptococcus</taxon>
    </lineage>
</organism>
<keyword evidence="2" id="KW-1185">Reference proteome</keyword>